<dbReference type="Gene3D" id="1.20.1640.10">
    <property type="entry name" value="Multidrug efflux transporter AcrB transmembrane domain"/>
    <property type="match status" value="2"/>
</dbReference>
<feature type="domain" description="SSD" evidence="8">
    <location>
        <begin position="199"/>
        <end position="331"/>
    </location>
</feature>
<dbReference type="PROSITE" id="PS50156">
    <property type="entry name" value="SSD"/>
    <property type="match status" value="1"/>
</dbReference>
<keyword evidence="6 7" id="KW-0472">Membrane</keyword>
<dbReference type="GO" id="GO:0005886">
    <property type="term" value="C:plasma membrane"/>
    <property type="evidence" value="ECO:0007669"/>
    <property type="project" value="UniProtKB-SubCell"/>
</dbReference>
<sequence length="735" mass="76128">MAALLYRLGRMAFRRRRLVTALWVVVLGAVGFASTKAPAPPDDTASMNGIEAQSAYDLLQKRFPGTSDNADTASAKIVFVAPEGQKVTASDNRATIEKLVDEAGEGSQVEAAVSPFQAGAVSKNGSTAYAIVTYKAKSKDITDSTKQYLQTAVDEARKAGLTVDVGGSVLASQPAAGGSSEAIGIAIAALVLLVTFGSLTAAGLPLLTAVLGVGLSMVSIMALGSTFGLSTTSSSLASMLGLAVGIDYALFVVSRYREERAKDRVPQEAAGLAVGTAGSAVVFAGLTVVIALAGLSVVGVPTLTKMGLSAAGAVVIAVLVALTLVPALLGLFPNAVLSRRIRKGKQKSGTRRNAGARWAHFVLRRPVPVLLASVAVLGALALPVMDLQLGMPGDESKSTATTERRAYDELAEGFGPGFNGPLTVVVDAQGAKDPRTAVAAITEKIADTAGVVSVSTASFNPAGDTALFTATPSTAPTSEKTKDLVRAIRGERESLRSETGATFLVSGTTAVNIDVAQKMQSALVPYLAVVVGLAFLLLLVVFRSVLVPLKAAVGFLLSVLAALGAVVAVFQWGWAADLIGLQQTGPIMSTMPIMMVGIVFGLAMDYEVFLVSRMREAYIHGERPADSVVSGFRHSARVVVAAALIMIAVFSGFVGAGLAMIKMIGFSLAVAVLFDAFLVRMVFVPAVLALLGKRAWWLPHWLDRRLPHVDIEGEALTGGRAATPKPAVDKASALN</sequence>
<evidence type="ECO:0000259" key="8">
    <source>
        <dbReference type="PROSITE" id="PS50156"/>
    </source>
</evidence>
<feature type="transmembrane region" description="Helical" evidence="7">
    <location>
        <begin position="182"/>
        <end position="199"/>
    </location>
</feature>
<feature type="transmembrane region" description="Helical" evidence="7">
    <location>
        <begin position="235"/>
        <end position="253"/>
    </location>
</feature>
<gene>
    <name evidence="9" type="ORF">FNH08_38945</name>
</gene>
<dbReference type="PANTHER" id="PTHR33406:SF11">
    <property type="entry name" value="MEMBRANE PROTEIN SCO6666-RELATED"/>
    <property type="match status" value="1"/>
</dbReference>
<dbReference type="PANTHER" id="PTHR33406">
    <property type="entry name" value="MEMBRANE PROTEIN MJ1562-RELATED"/>
    <property type="match status" value="1"/>
</dbReference>
<evidence type="ECO:0000256" key="1">
    <source>
        <dbReference type="ARBA" id="ARBA00004651"/>
    </source>
</evidence>
<organism evidence="9 10">
    <name type="scientific">Streptomyces spongiae</name>
    <dbReference type="NCBI Taxonomy" id="565072"/>
    <lineage>
        <taxon>Bacteria</taxon>
        <taxon>Bacillati</taxon>
        <taxon>Actinomycetota</taxon>
        <taxon>Actinomycetes</taxon>
        <taxon>Kitasatosporales</taxon>
        <taxon>Streptomycetaceae</taxon>
        <taxon>Streptomyces</taxon>
    </lineage>
</organism>
<evidence type="ECO:0000313" key="10">
    <source>
        <dbReference type="Proteomes" id="UP000400924"/>
    </source>
</evidence>
<feature type="transmembrane region" description="Helical" evidence="7">
    <location>
        <begin position="667"/>
        <end position="691"/>
    </location>
</feature>
<evidence type="ECO:0000256" key="6">
    <source>
        <dbReference type="ARBA" id="ARBA00023136"/>
    </source>
</evidence>
<reference evidence="9 10" key="1">
    <citation type="submission" date="2019-07" db="EMBL/GenBank/DDBJ databases">
        <title>New species of Amycolatopsis and Streptomyces.</title>
        <authorList>
            <person name="Duangmal K."/>
            <person name="Teo W.F.A."/>
            <person name="Lipun K."/>
        </authorList>
    </citation>
    <scope>NUCLEOTIDE SEQUENCE [LARGE SCALE GENOMIC DNA]</scope>
    <source>
        <strain evidence="9 10">NBRC 106415</strain>
    </source>
</reference>
<keyword evidence="4 7" id="KW-0812">Transmembrane</keyword>
<dbReference type="InterPro" id="IPR000731">
    <property type="entry name" value="SSD"/>
</dbReference>
<feature type="transmembrane region" description="Helical" evidence="7">
    <location>
        <begin position="554"/>
        <end position="575"/>
    </location>
</feature>
<comment type="similarity">
    <text evidence="2">Belongs to the resistance-nodulation-cell division (RND) (TC 2.A.6) family. MmpL subfamily.</text>
</comment>
<dbReference type="EMBL" id="VJZC01000482">
    <property type="protein sequence ID" value="MPY62921.1"/>
    <property type="molecule type" value="Genomic_DNA"/>
</dbReference>
<evidence type="ECO:0000256" key="3">
    <source>
        <dbReference type="ARBA" id="ARBA00022475"/>
    </source>
</evidence>
<feature type="transmembrane region" description="Helical" evidence="7">
    <location>
        <begin position="367"/>
        <end position="385"/>
    </location>
</feature>
<dbReference type="InterPro" id="IPR050545">
    <property type="entry name" value="Mycobact_MmpL"/>
</dbReference>
<accession>A0A5N8XU54</accession>
<name>A0A5N8XU54_9ACTN</name>
<evidence type="ECO:0000256" key="7">
    <source>
        <dbReference type="SAM" id="Phobius"/>
    </source>
</evidence>
<evidence type="ECO:0000313" key="9">
    <source>
        <dbReference type="EMBL" id="MPY62921.1"/>
    </source>
</evidence>
<dbReference type="SUPFAM" id="SSF82866">
    <property type="entry name" value="Multidrug efflux transporter AcrB transmembrane domain"/>
    <property type="match status" value="2"/>
</dbReference>
<dbReference type="InterPro" id="IPR004869">
    <property type="entry name" value="MMPL_dom"/>
</dbReference>
<feature type="transmembrane region" description="Helical" evidence="7">
    <location>
        <begin position="206"/>
        <end position="229"/>
    </location>
</feature>
<evidence type="ECO:0000256" key="5">
    <source>
        <dbReference type="ARBA" id="ARBA00022989"/>
    </source>
</evidence>
<proteinExistence type="inferred from homology"/>
<protein>
    <submittedName>
        <fullName evidence="9">MMPL family transporter</fullName>
    </submittedName>
</protein>
<dbReference type="RefSeq" id="WP_322726184.1">
    <property type="nucleotide sequence ID" value="NZ_VJZC01000482.1"/>
</dbReference>
<keyword evidence="3" id="KW-1003">Cell membrane</keyword>
<feature type="transmembrane region" description="Helical" evidence="7">
    <location>
        <begin position="310"/>
        <end position="337"/>
    </location>
</feature>
<feature type="transmembrane region" description="Helical" evidence="7">
    <location>
        <begin position="274"/>
        <end position="298"/>
    </location>
</feature>
<comment type="subcellular location">
    <subcellularLocation>
        <location evidence="1">Cell membrane</location>
        <topology evidence="1">Multi-pass membrane protein</topology>
    </subcellularLocation>
</comment>
<dbReference type="Pfam" id="PF03176">
    <property type="entry name" value="MMPL"/>
    <property type="match status" value="2"/>
</dbReference>
<evidence type="ECO:0000256" key="4">
    <source>
        <dbReference type="ARBA" id="ARBA00022692"/>
    </source>
</evidence>
<dbReference type="AlphaFoldDB" id="A0A5N8XU54"/>
<keyword evidence="5 7" id="KW-1133">Transmembrane helix</keyword>
<keyword evidence="10" id="KW-1185">Reference proteome</keyword>
<feature type="transmembrane region" description="Helical" evidence="7">
    <location>
        <begin position="587"/>
        <end position="606"/>
    </location>
</feature>
<evidence type="ECO:0000256" key="2">
    <source>
        <dbReference type="ARBA" id="ARBA00010157"/>
    </source>
</evidence>
<comment type="caution">
    <text evidence="9">The sequence shown here is derived from an EMBL/GenBank/DDBJ whole genome shotgun (WGS) entry which is preliminary data.</text>
</comment>
<dbReference type="Proteomes" id="UP000400924">
    <property type="component" value="Unassembled WGS sequence"/>
</dbReference>
<feature type="transmembrane region" description="Helical" evidence="7">
    <location>
        <begin position="523"/>
        <end position="542"/>
    </location>
</feature>
<feature type="transmembrane region" description="Helical" evidence="7">
    <location>
        <begin position="638"/>
        <end position="661"/>
    </location>
</feature>